<dbReference type="Proteomes" id="UP001526201">
    <property type="component" value="Unassembled WGS sequence"/>
</dbReference>
<evidence type="ECO:0000259" key="4">
    <source>
        <dbReference type="Pfam" id="PF13439"/>
    </source>
</evidence>
<dbReference type="InterPro" id="IPR028098">
    <property type="entry name" value="Glyco_trans_4-like_N"/>
</dbReference>
<dbReference type="EMBL" id="JACKTY010000029">
    <property type="protein sequence ID" value="MCV7227169.1"/>
    <property type="molecule type" value="Genomic_DNA"/>
</dbReference>
<protein>
    <submittedName>
        <fullName evidence="5">Glycosyltransferase family 4 protein</fullName>
    </submittedName>
</protein>
<feature type="domain" description="Glycosyl transferase family 1" evidence="3">
    <location>
        <begin position="190"/>
        <end position="344"/>
    </location>
</feature>
<dbReference type="InterPro" id="IPR001296">
    <property type="entry name" value="Glyco_trans_1"/>
</dbReference>
<proteinExistence type="predicted"/>
<keyword evidence="2" id="KW-0808">Transferase</keyword>
<dbReference type="PANTHER" id="PTHR12526">
    <property type="entry name" value="GLYCOSYLTRANSFERASE"/>
    <property type="match status" value="1"/>
</dbReference>
<evidence type="ECO:0000313" key="6">
    <source>
        <dbReference type="Proteomes" id="UP001526201"/>
    </source>
</evidence>
<sequence length="366" mass="39475">MTCPAEAGRRIVFVSHTDAVSGAERVLIALATEALADGRQVVVACPTGVLSAQLPANIRHIPIPKLGFSAASGIDRYFAMVRLLMNWVRAAVILRPLTTDSHTSVIVNSLFALPALRLTLRKRCCAWLVHDTVTMRKQRMVVRFSGPAIRRAVAVSHTTARQLEDFDFPVLVSFNGVHLKAEPADIATLERPVVGILAKLTPWKGHRVALEAMRLVPGVDLEMAGDHFPGEDDYVGELRCTANDPELIGRVRFLGHADSTQCLGRWTALISPSVGPEAGPLGILEAMSAGVPVIATDHGGSAEYLDGDVGLLVTPGDPKALAEAITSLISEPGLRRVMAQRGREKVARLHDVTVTVPRMLRLLTED</sequence>
<dbReference type="RefSeq" id="WP_264068098.1">
    <property type="nucleotide sequence ID" value="NZ_JACKTY010000029.1"/>
</dbReference>
<dbReference type="SUPFAM" id="SSF53756">
    <property type="entry name" value="UDP-Glycosyltransferase/glycogen phosphorylase"/>
    <property type="match status" value="1"/>
</dbReference>
<name>A0ABT3CCE5_9MYCO</name>
<evidence type="ECO:0000256" key="1">
    <source>
        <dbReference type="ARBA" id="ARBA00022676"/>
    </source>
</evidence>
<evidence type="ECO:0000256" key="2">
    <source>
        <dbReference type="ARBA" id="ARBA00022679"/>
    </source>
</evidence>
<keyword evidence="6" id="KW-1185">Reference proteome</keyword>
<reference evidence="5 6" key="1">
    <citation type="journal article" date="2022" name="BMC Genomics">
        <title>Comparative genome analysis of mycobacteria focusing on tRNA and non-coding RNA.</title>
        <authorList>
            <person name="Behra P.R.K."/>
            <person name="Pettersson B.M.F."/>
            <person name="Ramesh M."/>
            <person name="Das S."/>
            <person name="Dasgupta S."/>
            <person name="Kirsebom L.A."/>
        </authorList>
    </citation>
    <scope>NUCLEOTIDE SEQUENCE [LARGE SCALE GENOMIC DNA]</scope>
    <source>
        <strain evidence="5 6">DSM 44078</strain>
    </source>
</reference>
<comment type="caution">
    <text evidence="5">The sequence shown here is derived from an EMBL/GenBank/DDBJ whole genome shotgun (WGS) entry which is preliminary data.</text>
</comment>
<keyword evidence="1" id="KW-0328">Glycosyltransferase</keyword>
<dbReference type="Pfam" id="PF00534">
    <property type="entry name" value="Glycos_transf_1"/>
    <property type="match status" value="1"/>
</dbReference>
<evidence type="ECO:0000259" key="3">
    <source>
        <dbReference type="Pfam" id="PF00534"/>
    </source>
</evidence>
<accession>A0ABT3CCE5</accession>
<dbReference type="Gene3D" id="3.40.50.2000">
    <property type="entry name" value="Glycogen Phosphorylase B"/>
    <property type="match status" value="2"/>
</dbReference>
<organism evidence="5 6">
    <name type="scientific">Mycolicibacterium komossense</name>
    <dbReference type="NCBI Taxonomy" id="1779"/>
    <lineage>
        <taxon>Bacteria</taxon>
        <taxon>Bacillati</taxon>
        <taxon>Actinomycetota</taxon>
        <taxon>Actinomycetes</taxon>
        <taxon>Mycobacteriales</taxon>
        <taxon>Mycobacteriaceae</taxon>
        <taxon>Mycolicibacterium</taxon>
    </lineage>
</organism>
<evidence type="ECO:0000313" key="5">
    <source>
        <dbReference type="EMBL" id="MCV7227169.1"/>
    </source>
</evidence>
<dbReference type="Pfam" id="PF13439">
    <property type="entry name" value="Glyco_transf_4"/>
    <property type="match status" value="1"/>
</dbReference>
<gene>
    <name evidence="5" type="ORF">H7J73_14130</name>
</gene>
<dbReference type="CDD" id="cd03801">
    <property type="entry name" value="GT4_PimA-like"/>
    <property type="match status" value="1"/>
</dbReference>
<feature type="domain" description="Glycosyltransferase subfamily 4-like N-terminal" evidence="4">
    <location>
        <begin position="20"/>
        <end position="179"/>
    </location>
</feature>